<keyword evidence="2" id="KW-0255">Endonuclease</keyword>
<comment type="caution">
    <text evidence="2">The sequence shown here is derived from an EMBL/GenBank/DDBJ whole genome shotgun (WGS) entry which is preliminary data.</text>
</comment>
<gene>
    <name evidence="2" type="ORF">AYY18_09645</name>
</gene>
<name>A0A1B8H547_9GAMM</name>
<dbReference type="Proteomes" id="UP000092377">
    <property type="component" value="Unassembled WGS sequence"/>
</dbReference>
<keyword evidence="3" id="KW-1185">Reference proteome</keyword>
<dbReference type="PANTHER" id="PTHR32182">
    <property type="entry name" value="DNA REPLICATION AND REPAIR PROTEIN RECF"/>
    <property type="match status" value="1"/>
</dbReference>
<proteinExistence type="predicted"/>
<dbReference type="PANTHER" id="PTHR32182:SF19">
    <property type="entry name" value="HOMOLOGY WITH RECF PROTEIN"/>
    <property type="match status" value="1"/>
</dbReference>
<protein>
    <submittedName>
        <fullName evidence="2">ATP-dependent endonuclease</fullName>
    </submittedName>
</protein>
<accession>A0A1B8H547</accession>
<sequence length="561" mass="63832">MILERVEILGFRGINRLSLLLTNNTVLIGENAWGKSSLLDALTLTLSPQAPAAQFIPGDFYHSPDSEDGPVRHLQIVLVFRENRPGRSRSRRFRDLAPLWRSNGDEYQRINYRVSADLADDNTISSQRTFLDEQGEPLPLDNADTFIREIIRLYPVLRLRDARFMHKRDTCNVPACAEGECDTQDRAEAFNEQMAELTQALVNNPHALSDDDLQDGLEAMKQLLSHYFAEEGEYLLDRRKTKRLNIEPRQRAWHALEGINRVVAGPNQRNVRLIILAMFAALLQSNSGLTLDPYARPIIIVEDPETRLHPIMLSVAWGLLSLFSLQRITTTNSGELLSLVPIHDICRLVRKSNRVAAYRLGENHLSPEELRRISFHIRINRPSALFARCWLLVEGETEIWLMNDLAKQCHYYFETEGIKVVEFAQCGLKPLLKFANKMGIEWHTLVDGDEAGKKYAATATHFSSELNDVEQDRLTRLPAPDMEHFLYRNGFSALYHQVAGIPEDVRMPVRRIIIKAIHRASKPDLAIAVANNAAGRGVESIPLLLRQMFSRVAWLARGRAN</sequence>
<dbReference type="Gene3D" id="3.40.50.300">
    <property type="entry name" value="P-loop containing nucleotide triphosphate hydrolases"/>
    <property type="match status" value="1"/>
</dbReference>
<organism evidence="2 3">
    <name type="scientific">Morganella psychrotolerans</name>
    <dbReference type="NCBI Taxonomy" id="368603"/>
    <lineage>
        <taxon>Bacteria</taxon>
        <taxon>Pseudomonadati</taxon>
        <taxon>Pseudomonadota</taxon>
        <taxon>Gammaproteobacteria</taxon>
        <taxon>Enterobacterales</taxon>
        <taxon>Morganellaceae</taxon>
        <taxon>Morganella</taxon>
    </lineage>
</organism>
<dbReference type="Pfam" id="PF11398">
    <property type="entry name" value="DUF2813"/>
    <property type="match status" value="1"/>
</dbReference>
<dbReference type="EMBL" id="LZEY01000056">
    <property type="protein sequence ID" value="OBU04199.1"/>
    <property type="molecule type" value="Genomic_DNA"/>
</dbReference>
<dbReference type="Pfam" id="PF20469">
    <property type="entry name" value="OLD-like_TOPRIM"/>
    <property type="match status" value="1"/>
</dbReference>
<keyword evidence="2" id="KW-0540">Nuclease</keyword>
<dbReference type="InterPro" id="IPR027417">
    <property type="entry name" value="P-loop_NTPase"/>
</dbReference>
<evidence type="ECO:0000313" key="3">
    <source>
        <dbReference type="Proteomes" id="UP000092377"/>
    </source>
</evidence>
<dbReference type="InterPro" id="IPR034139">
    <property type="entry name" value="TOPRIM_OLD"/>
</dbReference>
<dbReference type="RefSeq" id="WP_067405196.1">
    <property type="nucleotide sequence ID" value="NZ_LZEY01000056.1"/>
</dbReference>
<reference evidence="3" key="1">
    <citation type="submission" date="2016-06" db="EMBL/GenBank/DDBJ databases">
        <authorList>
            <person name="Butler K."/>
        </authorList>
    </citation>
    <scope>NUCLEOTIDE SEQUENCE [LARGE SCALE GENOMIC DNA]</scope>
    <source>
        <strain evidence="3">GCSL-Mp20</strain>
    </source>
</reference>
<dbReference type="SUPFAM" id="SSF52540">
    <property type="entry name" value="P-loop containing nucleoside triphosphate hydrolases"/>
    <property type="match status" value="1"/>
</dbReference>
<dbReference type="GO" id="GO:0006302">
    <property type="term" value="P:double-strand break repair"/>
    <property type="evidence" value="ECO:0007669"/>
    <property type="project" value="TreeGrafter"/>
</dbReference>
<feature type="domain" description="OLD protein-like TOPRIM" evidence="1">
    <location>
        <begin position="385"/>
        <end position="449"/>
    </location>
</feature>
<dbReference type="InterPro" id="IPR022602">
    <property type="entry name" value="DUF2813"/>
</dbReference>
<evidence type="ECO:0000259" key="1">
    <source>
        <dbReference type="Pfam" id="PF20469"/>
    </source>
</evidence>
<dbReference type="AlphaFoldDB" id="A0A1B8H547"/>
<dbReference type="CDD" id="cd01026">
    <property type="entry name" value="TOPRIM_OLD"/>
    <property type="match status" value="1"/>
</dbReference>
<dbReference type="GO" id="GO:0000731">
    <property type="term" value="P:DNA synthesis involved in DNA repair"/>
    <property type="evidence" value="ECO:0007669"/>
    <property type="project" value="TreeGrafter"/>
</dbReference>
<dbReference type="OrthoDB" id="5836727at2"/>
<dbReference type="GO" id="GO:0004519">
    <property type="term" value="F:endonuclease activity"/>
    <property type="evidence" value="ECO:0007669"/>
    <property type="project" value="UniProtKB-KW"/>
</dbReference>
<keyword evidence="2" id="KW-0378">Hydrolase</keyword>
<evidence type="ECO:0000313" key="2">
    <source>
        <dbReference type="EMBL" id="OBU04199.1"/>
    </source>
</evidence>